<dbReference type="CDD" id="cd08054">
    <property type="entry name" value="gp6"/>
    <property type="match status" value="1"/>
</dbReference>
<dbReference type="InterPro" id="IPR006450">
    <property type="entry name" value="Phage_HK97_gp6-like"/>
</dbReference>
<dbReference type="NCBIfam" id="TIGR01560">
    <property type="entry name" value="put_DNA_pack"/>
    <property type="match status" value="1"/>
</dbReference>
<evidence type="ECO:0000313" key="1">
    <source>
        <dbReference type="EMBL" id="SDN05568.1"/>
    </source>
</evidence>
<dbReference type="OrthoDB" id="3078342at2"/>
<dbReference type="Pfam" id="PF05135">
    <property type="entry name" value="Phage_connect_1"/>
    <property type="match status" value="1"/>
</dbReference>
<gene>
    <name evidence="1" type="ORF">SAMN05192585_11052</name>
</gene>
<dbReference type="EMBL" id="FNID01000010">
    <property type="protein sequence ID" value="SDN05568.1"/>
    <property type="molecule type" value="Genomic_DNA"/>
</dbReference>
<sequence>MTTDNLLPKVKAHLILSYDEDDGLLLSYIAAAVSYAESYQHVAKGYYEETSMPPATEQAVIMLSSHFYESRDGSTAGFFGDSVQAGQQVWDTVNMLLRLDRDWKV</sequence>
<dbReference type="STRING" id="258515.SAMN05192585_11052"/>
<keyword evidence="2" id="KW-1185">Reference proteome</keyword>
<name>A0A1G9Y918_9FIRM</name>
<protein>
    <submittedName>
        <fullName evidence="1">Uncharacterized phage protein (Possible DNA packaging)</fullName>
    </submittedName>
</protein>
<dbReference type="AlphaFoldDB" id="A0A1G9Y918"/>
<accession>A0A1G9Y918</accession>
<dbReference type="RefSeq" id="WP_092639120.1">
    <property type="nucleotide sequence ID" value="NZ_FNID01000010.1"/>
</dbReference>
<dbReference type="Proteomes" id="UP000199182">
    <property type="component" value="Unassembled WGS sequence"/>
</dbReference>
<reference evidence="1 2" key="1">
    <citation type="submission" date="2016-10" db="EMBL/GenBank/DDBJ databases">
        <authorList>
            <person name="de Groot N.N."/>
        </authorList>
    </citation>
    <scope>NUCLEOTIDE SEQUENCE [LARGE SCALE GENOMIC DNA]</scope>
    <source>
        <strain evidence="1 2">CGMCC 1.5012</strain>
    </source>
</reference>
<dbReference type="Gene3D" id="1.10.3230.30">
    <property type="entry name" value="Phage gp6-like head-tail connector protein"/>
    <property type="match status" value="1"/>
</dbReference>
<dbReference type="InterPro" id="IPR021146">
    <property type="entry name" value="Phage_gp6-like_head-tail"/>
</dbReference>
<proteinExistence type="predicted"/>
<evidence type="ECO:0000313" key="2">
    <source>
        <dbReference type="Proteomes" id="UP000199182"/>
    </source>
</evidence>
<organism evidence="1 2">
    <name type="scientific">Acetanaerobacterium elongatum</name>
    <dbReference type="NCBI Taxonomy" id="258515"/>
    <lineage>
        <taxon>Bacteria</taxon>
        <taxon>Bacillati</taxon>
        <taxon>Bacillota</taxon>
        <taxon>Clostridia</taxon>
        <taxon>Eubacteriales</taxon>
        <taxon>Oscillospiraceae</taxon>
        <taxon>Acetanaerobacterium</taxon>
    </lineage>
</organism>